<dbReference type="STRING" id="39966.A0A369JCH6"/>
<keyword evidence="3" id="KW-1185">Reference proteome</keyword>
<gene>
    <name evidence="2" type="ORF">Hypma_014320</name>
</gene>
<protein>
    <submittedName>
        <fullName evidence="2">Uncharacterized protein</fullName>
    </submittedName>
</protein>
<dbReference type="Gene3D" id="2.60.120.200">
    <property type="match status" value="1"/>
</dbReference>
<dbReference type="AlphaFoldDB" id="A0A369JCH6"/>
<name>A0A369JCH6_HYPMA</name>
<feature type="region of interest" description="Disordered" evidence="1">
    <location>
        <begin position="128"/>
        <end position="154"/>
    </location>
</feature>
<dbReference type="Proteomes" id="UP000076154">
    <property type="component" value="Unassembled WGS sequence"/>
</dbReference>
<dbReference type="InParanoid" id="A0A369JCH6"/>
<comment type="caution">
    <text evidence="2">The sequence shown here is derived from an EMBL/GenBank/DDBJ whole genome shotgun (WGS) entry which is preliminary data.</text>
</comment>
<dbReference type="EMBL" id="LUEZ02000085">
    <property type="protein sequence ID" value="RDB18900.1"/>
    <property type="molecule type" value="Genomic_DNA"/>
</dbReference>
<organism evidence="2 3">
    <name type="scientific">Hypsizygus marmoreus</name>
    <name type="common">White beech mushroom</name>
    <name type="synonym">Agaricus marmoreus</name>
    <dbReference type="NCBI Taxonomy" id="39966"/>
    <lineage>
        <taxon>Eukaryota</taxon>
        <taxon>Fungi</taxon>
        <taxon>Dikarya</taxon>
        <taxon>Basidiomycota</taxon>
        <taxon>Agaricomycotina</taxon>
        <taxon>Agaricomycetes</taxon>
        <taxon>Agaricomycetidae</taxon>
        <taxon>Agaricales</taxon>
        <taxon>Tricholomatineae</taxon>
        <taxon>Lyophyllaceae</taxon>
        <taxon>Hypsizygus</taxon>
    </lineage>
</organism>
<sequence>MHIDYPSPVLKLPGGAPHASVPSSVSSNFSTLDTSTLGTPTGNWPSSFSRTSSSNFEAQNLIFDITLCGDSLCTPDFAGATSIFSQTCTGVCYNDYYVIGNGTNYGMAYFEIASVRVVSVNGTSTVVKGNGGGSTNGSSSTNSSGSGSRGIWEV</sequence>
<evidence type="ECO:0000256" key="1">
    <source>
        <dbReference type="SAM" id="MobiDB-lite"/>
    </source>
</evidence>
<reference evidence="2" key="1">
    <citation type="submission" date="2018-04" db="EMBL/GenBank/DDBJ databases">
        <title>Whole genome sequencing of Hypsizygus marmoreus.</title>
        <authorList>
            <person name="Choi I.-G."/>
            <person name="Min B."/>
            <person name="Kim J.-G."/>
            <person name="Kim S."/>
            <person name="Oh Y.-L."/>
            <person name="Kong W.-S."/>
            <person name="Park H."/>
            <person name="Jeong J."/>
            <person name="Song E.-S."/>
        </authorList>
    </citation>
    <scope>NUCLEOTIDE SEQUENCE [LARGE SCALE GENOMIC DNA]</scope>
    <source>
        <strain evidence="2">51987-8</strain>
    </source>
</reference>
<proteinExistence type="predicted"/>
<accession>A0A369JCH6</accession>
<dbReference type="Pfam" id="PF26113">
    <property type="entry name" value="GH16_XgeA"/>
    <property type="match status" value="1"/>
</dbReference>
<evidence type="ECO:0000313" key="3">
    <source>
        <dbReference type="Proteomes" id="UP000076154"/>
    </source>
</evidence>
<evidence type="ECO:0000313" key="2">
    <source>
        <dbReference type="EMBL" id="RDB18900.1"/>
    </source>
</evidence>
<feature type="compositionally biased region" description="Low complexity" evidence="1">
    <location>
        <begin position="136"/>
        <end position="154"/>
    </location>
</feature>
<dbReference type="OrthoDB" id="192832at2759"/>